<evidence type="ECO:0000259" key="3">
    <source>
        <dbReference type="Pfam" id="PF25975"/>
    </source>
</evidence>
<dbReference type="InterPro" id="IPR058649">
    <property type="entry name" value="CzcB_C"/>
</dbReference>
<dbReference type="PANTHER" id="PTHR30097">
    <property type="entry name" value="CATION EFFLUX SYSTEM PROTEIN CUSB"/>
    <property type="match status" value="1"/>
</dbReference>
<reference evidence="4 5" key="1">
    <citation type="submission" date="2016-10" db="EMBL/GenBank/DDBJ databases">
        <authorList>
            <person name="de Groot N.N."/>
        </authorList>
    </citation>
    <scope>NUCLEOTIDE SEQUENCE [LARGE SCALE GENOMIC DNA]</scope>
    <source>
        <strain evidence="4 5">CGMCC 1.5070</strain>
    </source>
</reference>
<dbReference type="InterPro" id="IPR006143">
    <property type="entry name" value="RND_pump_MFP"/>
</dbReference>
<dbReference type="PANTHER" id="PTHR30097:SF4">
    <property type="entry name" value="SLR6042 PROTEIN"/>
    <property type="match status" value="1"/>
</dbReference>
<evidence type="ECO:0000313" key="4">
    <source>
        <dbReference type="EMBL" id="SEM58660.1"/>
    </source>
</evidence>
<protein>
    <submittedName>
        <fullName evidence="4">RND family efflux transporter, MFP subunit</fullName>
    </submittedName>
</protein>
<feature type="domain" description="CzcB-like C-terminal circularly permuted SH3-like" evidence="3">
    <location>
        <begin position="277"/>
        <end position="331"/>
    </location>
</feature>
<dbReference type="GO" id="GO:0060003">
    <property type="term" value="P:copper ion export"/>
    <property type="evidence" value="ECO:0007669"/>
    <property type="project" value="TreeGrafter"/>
</dbReference>
<dbReference type="InterPro" id="IPR051909">
    <property type="entry name" value="MFP_Cation_Efflux"/>
</dbReference>
<evidence type="ECO:0000313" key="5">
    <source>
        <dbReference type="Proteomes" id="UP000199158"/>
    </source>
</evidence>
<gene>
    <name evidence="4" type="ORF">SAMN05216180_0718</name>
</gene>
<dbReference type="NCBIfam" id="TIGR01730">
    <property type="entry name" value="RND_mfp"/>
    <property type="match status" value="1"/>
</dbReference>
<evidence type="ECO:0000256" key="1">
    <source>
        <dbReference type="ARBA" id="ARBA00009477"/>
    </source>
</evidence>
<dbReference type="Pfam" id="PF25975">
    <property type="entry name" value="CzcB_C"/>
    <property type="match status" value="1"/>
</dbReference>
<accession>A0A1H7ZJS9</accession>
<sequence length="353" mass="38906">MRLKIALSAVTVFFVLSIAFIPSMILSSITKVNITYVKSQTYQNTIHCNGEIIEKRVKEIYLETPVIASQINVEIGDRVYKGQKLAAINTELTQTALAQGTSVSTLDNEQKVLNNDISALAARYGFTQEDVQSVMTEYKNVPIQQNKAGFIPHEINAPMDGVITAVNMQTDVLTLTTKPVLVVSDDSAYIARVSVNEADVAKIQVGDQAFLTGVGFGGKHYNAVVSKIYPTARRIISGTVQQTVVDVELSIKNVDKGLKPGYSTKAVIATQPGREMITVPYEAVQQQEDNREYVFVYFQNRLQKRYIKTGKELSNSVEVTEGLTQNESVVTNPNDITDENKIAYAIMQGDPVI</sequence>
<keyword evidence="5" id="KW-1185">Reference proteome</keyword>
<dbReference type="GO" id="GO:0030313">
    <property type="term" value="C:cell envelope"/>
    <property type="evidence" value="ECO:0007669"/>
    <property type="project" value="TreeGrafter"/>
</dbReference>
<comment type="similarity">
    <text evidence="1">Belongs to the membrane fusion protein (MFP) (TC 8.A.1) family.</text>
</comment>
<dbReference type="AlphaFoldDB" id="A0A1H7ZJS9"/>
<proteinExistence type="inferred from homology"/>
<dbReference type="GO" id="GO:0015679">
    <property type="term" value="P:plasma membrane copper ion transport"/>
    <property type="evidence" value="ECO:0007669"/>
    <property type="project" value="TreeGrafter"/>
</dbReference>
<dbReference type="Gene3D" id="2.40.30.170">
    <property type="match status" value="1"/>
</dbReference>
<evidence type="ECO:0000256" key="2">
    <source>
        <dbReference type="ARBA" id="ARBA00022448"/>
    </source>
</evidence>
<keyword evidence="2" id="KW-0813">Transport</keyword>
<dbReference type="Proteomes" id="UP000199158">
    <property type="component" value="Unassembled WGS sequence"/>
</dbReference>
<organism evidence="4 5">
    <name type="scientific">Hydrogenoanaerobacterium saccharovorans</name>
    <dbReference type="NCBI Taxonomy" id="474960"/>
    <lineage>
        <taxon>Bacteria</taxon>
        <taxon>Bacillati</taxon>
        <taxon>Bacillota</taxon>
        <taxon>Clostridia</taxon>
        <taxon>Eubacteriales</taxon>
        <taxon>Oscillospiraceae</taxon>
        <taxon>Hydrogenoanaerobacterium</taxon>
    </lineage>
</organism>
<dbReference type="GO" id="GO:0022857">
    <property type="term" value="F:transmembrane transporter activity"/>
    <property type="evidence" value="ECO:0007669"/>
    <property type="project" value="InterPro"/>
</dbReference>
<dbReference type="GO" id="GO:0016020">
    <property type="term" value="C:membrane"/>
    <property type="evidence" value="ECO:0007669"/>
    <property type="project" value="InterPro"/>
</dbReference>
<dbReference type="Gene3D" id="2.40.50.100">
    <property type="match status" value="1"/>
</dbReference>
<dbReference type="STRING" id="474960.SAMN05216180_0718"/>
<dbReference type="EMBL" id="FOCG01000001">
    <property type="protein sequence ID" value="SEM58660.1"/>
    <property type="molecule type" value="Genomic_DNA"/>
</dbReference>
<dbReference type="Gene3D" id="2.40.420.20">
    <property type="match status" value="1"/>
</dbReference>
<name>A0A1H7ZJS9_9FIRM</name>
<dbReference type="RefSeq" id="WP_162840782.1">
    <property type="nucleotide sequence ID" value="NZ_FOCG01000001.1"/>
</dbReference>